<feature type="transmembrane region" description="Helical" evidence="1">
    <location>
        <begin position="30"/>
        <end position="49"/>
    </location>
</feature>
<dbReference type="Proteomes" id="UP000194154">
    <property type="component" value="Chromosome"/>
</dbReference>
<dbReference type="AlphaFoldDB" id="A0A1W7A8M5"/>
<dbReference type="STRING" id="1855823.MCCS_03040"/>
<keyword evidence="3" id="KW-1185">Reference proteome</keyword>
<reference evidence="2 3" key="1">
    <citation type="journal article" date="2017" name="Int. J. Syst. Evol. Microbiol.">
        <title>Macrococcus canis sp. nov., a skin bacterium associated with infections in dogs.</title>
        <authorList>
            <person name="Gobeli Brawand S."/>
            <person name="Cotting K."/>
            <person name="Gomez-Sanz E."/>
            <person name="Collaud A."/>
            <person name="Thomann A."/>
            <person name="Brodard I."/>
            <person name="Rodriguez-Campos S."/>
            <person name="Strauss C."/>
            <person name="Perreten V."/>
        </authorList>
    </citation>
    <scope>NUCLEOTIDE SEQUENCE [LARGE SCALE GENOMIC DNA]</scope>
    <source>
        <strain evidence="2 3">KM45013</strain>
    </source>
</reference>
<feature type="transmembrane region" description="Helical" evidence="1">
    <location>
        <begin position="6"/>
        <end position="23"/>
    </location>
</feature>
<keyword evidence="1" id="KW-0812">Transmembrane</keyword>
<organism evidence="2 3">
    <name type="scientific">Macrococcoides canis</name>
    <dbReference type="NCBI Taxonomy" id="1855823"/>
    <lineage>
        <taxon>Bacteria</taxon>
        <taxon>Bacillati</taxon>
        <taxon>Bacillota</taxon>
        <taxon>Bacilli</taxon>
        <taxon>Bacillales</taxon>
        <taxon>Staphylococcaceae</taxon>
        <taxon>Macrococcoides</taxon>
    </lineage>
</organism>
<sequence>MIILITLLILMYLIISYTSIYMINMRLLDFLRIILGAVFVVFIFIVLMHLGTIKYWITLLALCLFFNIEISNYKFKFNDQKAKLILDIFSIIMALMIIVLCAIYL</sequence>
<dbReference type="RefSeq" id="WP_086041680.1">
    <property type="nucleotide sequence ID" value="NZ_CBCRZA010000003.1"/>
</dbReference>
<keyword evidence="1" id="KW-1133">Transmembrane helix</keyword>
<evidence type="ECO:0008006" key="4">
    <source>
        <dbReference type="Google" id="ProtNLM"/>
    </source>
</evidence>
<dbReference type="GeneID" id="35294455"/>
<protein>
    <recommendedName>
        <fullName evidence="4">DUF1516 family protein</fullName>
    </recommendedName>
</protein>
<dbReference type="KEGG" id="mcak:MCCS_03040"/>
<keyword evidence="1" id="KW-0472">Membrane</keyword>
<accession>A0A1W7A8M5</accession>
<evidence type="ECO:0000256" key="1">
    <source>
        <dbReference type="SAM" id="Phobius"/>
    </source>
</evidence>
<evidence type="ECO:0000313" key="3">
    <source>
        <dbReference type="Proteomes" id="UP000194154"/>
    </source>
</evidence>
<dbReference type="OrthoDB" id="2390179at2"/>
<dbReference type="EMBL" id="CP021059">
    <property type="protein sequence ID" value="ARQ05972.1"/>
    <property type="molecule type" value="Genomic_DNA"/>
</dbReference>
<evidence type="ECO:0000313" key="2">
    <source>
        <dbReference type="EMBL" id="ARQ05972.1"/>
    </source>
</evidence>
<feature type="transmembrane region" description="Helical" evidence="1">
    <location>
        <begin position="55"/>
        <end position="72"/>
    </location>
</feature>
<name>A0A1W7A8M5_9STAP</name>
<gene>
    <name evidence="2" type="ORF">MCCS_03040</name>
</gene>
<proteinExistence type="predicted"/>
<feature type="transmembrane region" description="Helical" evidence="1">
    <location>
        <begin position="84"/>
        <end position="104"/>
    </location>
</feature>